<dbReference type="Pfam" id="PF00069">
    <property type="entry name" value="Pkinase"/>
    <property type="match status" value="1"/>
</dbReference>
<dbReference type="Proteomes" id="UP000007796">
    <property type="component" value="Unassembled WGS sequence"/>
</dbReference>
<dbReference type="OrthoDB" id="4062651at2759"/>
<dbReference type="HOGENOM" id="CLU_002639_7_0_1"/>
<organism evidence="3">
    <name type="scientific">Grosmannia clavigera (strain kw1407 / UAMH 11150)</name>
    <name type="common">Blue stain fungus</name>
    <name type="synonym">Graphiocladiella clavigera</name>
    <dbReference type="NCBI Taxonomy" id="655863"/>
    <lineage>
        <taxon>Eukaryota</taxon>
        <taxon>Fungi</taxon>
        <taxon>Dikarya</taxon>
        <taxon>Ascomycota</taxon>
        <taxon>Pezizomycotina</taxon>
        <taxon>Sordariomycetes</taxon>
        <taxon>Sordariomycetidae</taxon>
        <taxon>Ophiostomatales</taxon>
        <taxon>Ophiostomataceae</taxon>
        <taxon>Leptographium</taxon>
    </lineage>
</organism>
<dbReference type="PROSITE" id="PS00108">
    <property type="entry name" value="PROTEIN_KINASE_ST"/>
    <property type="match status" value="1"/>
</dbReference>
<dbReference type="CDD" id="cd00180">
    <property type="entry name" value="PKc"/>
    <property type="match status" value="1"/>
</dbReference>
<dbReference type="InterPro" id="IPR000719">
    <property type="entry name" value="Prot_kinase_dom"/>
</dbReference>
<dbReference type="InterPro" id="IPR008271">
    <property type="entry name" value="Ser/Thr_kinase_AS"/>
</dbReference>
<reference evidence="2 3" key="1">
    <citation type="journal article" date="2011" name="Proc. Natl. Acad. Sci. U.S.A.">
        <title>Genome and transcriptome analyses of the mountain pine beetle-fungal symbiont Grosmannia clavigera, a lodgepole pine pathogen.</title>
        <authorList>
            <person name="DiGuistini S."/>
            <person name="Wang Y."/>
            <person name="Liao N.Y."/>
            <person name="Taylor G."/>
            <person name="Tanguay P."/>
            <person name="Feau N."/>
            <person name="Henrissat B."/>
            <person name="Chan S.K."/>
            <person name="Hesse-Orce U."/>
            <person name="Alamouti S.M."/>
            <person name="Tsui C.K.M."/>
            <person name="Docking R.T."/>
            <person name="Levasseur A."/>
            <person name="Haridas S."/>
            <person name="Robertson G."/>
            <person name="Birol I."/>
            <person name="Holt R.A."/>
            <person name="Marra M.A."/>
            <person name="Hamelin R.C."/>
            <person name="Hirst M."/>
            <person name="Jones S.J.M."/>
            <person name="Bohlmann J."/>
            <person name="Breuil C."/>
        </authorList>
    </citation>
    <scope>NUCLEOTIDE SEQUENCE [LARGE SCALE GENOMIC DNA]</scope>
    <source>
        <strain evidence="3">kw1407 / UAMH 11150</strain>
    </source>
</reference>
<feature type="domain" description="Protein kinase" evidence="1">
    <location>
        <begin position="201"/>
        <end position="566"/>
    </location>
</feature>
<gene>
    <name evidence="2" type="ORF">CMQ_8065</name>
</gene>
<dbReference type="InterPro" id="IPR011009">
    <property type="entry name" value="Kinase-like_dom_sf"/>
</dbReference>
<dbReference type="PANTHER" id="PTHR33112:SF10">
    <property type="entry name" value="TOL"/>
    <property type="match status" value="1"/>
</dbReference>
<dbReference type="SUPFAM" id="SSF56112">
    <property type="entry name" value="Protein kinase-like (PK-like)"/>
    <property type="match status" value="1"/>
</dbReference>
<dbReference type="GO" id="GO:0004672">
    <property type="term" value="F:protein kinase activity"/>
    <property type="evidence" value="ECO:0007669"/>
    <property type="project" value="InterPro"/>
</dbReference>
<name>F0XKU0_GROCL</name>
<dbReference type="InterPro" id="IPR010730">
    <property type="entry name" value="HET"/>
</dbReference>
<evidence type="ECO:0000313" key="3">
    <source>
        <dbReference type="Proteomes" id="UP000007796"/>
    </source>
</evidence>
<dbReference type="AlphaFoldDB" id="F0XKU0"/>
<dbReference type="GeneID" id="25981679"/>
<accession>F0XKU0</accession>
<dbReference type="PROSITE" id="PS50011">
    <property type="entry name" value="PROTEIN_KINASE_DOM"/>
    <property type="match status" value="1"/>
</dbReference>
<dbReference type="RefSeq" id="XP_014171081.1">
    <property type="nucleotide sequence ID" value="XM_014315606.1"/>
</dbReference>
<dbReference type="PANTHER" id="PTHR33112">
    <property type="entry name" value="DOMAIN PROTEIN, PUTATIVE-RELATED"/>
    <property type="match status" value="1"/>
</dbReference>
<dbReference type="STRING" id="655863.F0XKU0"/>
<dbReference type="Pfam" id="PF06985">
    <property type="entry name" value="HET"/>
    <property type="match status" value="1"/>
</dbReference>
<dbReference type="InParanoid" id="F0XKU0"/>
<dbReference type="eggNOG" id="KOG0667">
    <property type="taxonomic scope" value="Eukaryota"/>
</dbReference>
<proteinExistence type="predicted"/>
<sequence>MDFLYFVFGIARRVAPNGTHRKLILDTENTMSQVESNDDIDLPKTIEEACRLLRRRFNNIKVQPISDGTRDFFPEGSIENLVSRSIMRNILSGSPESLVDYVCEKAPFAFSHFVPRGFHGHSLSELAQLLEQVGYNDTLLPLVKADPRIKWQISGHPDCGKLEDLKMDLDDFSLGPQWERIPVSFEHIKLECFDDQRRMPFVSCEEKGKETYYSAMLECRVHKKHLKTTVGVPTDAKGHFHVAVKRLRSMDEEADGKAIIEEEVKALKLARGLETEHIIKFIAHYKWKGKHFLMFPWAGRGDLRELWEKNNTPPALSKDVMLWMMGQFSGMAGAIEELHNRSGEDRQNYCRHGDIKPQNILCFGKPDDLLTQLRLVIADVGIARIHEKVTKDRSRTKPSASTIMYEAPEMGVGSSTEPKSRDIDVWSMGCVFLEFIVWLLYGYSELDLFSNDHGDKFYKIEKDETGNTAVLHPGVRHWIKHIQDNDWRCAKGTPLRSLVDLIATRLLAVAIREHPGTPPDDEVSLANGVSGIQLFVRAATVYDDALDNNRIVRMTSTELKERLQTIRDTVEASDVYDCHPKDVPLAPRSYVRQNLDVPSEGDKQVGIPKLPEAGSLAHLRILKAWIEDCDETHQCVPKGIDFLPTRLLEVTDDGFIRLVHTVPDQAKKKRYVAFSHRWGKSTWEPQFRVYNTNISQWQNGVHKAQLPQSFRDAVRITRGLDMRYLWIDSLCIIQDNTEDKIRELQRMEHVFSSAYVTIAATCATDSNDRFLKTRYKRRYVSMGRYTVCEPIDDFSKDVDQASINRRGWVLQERALSRRTIHFTSRQTYWECGGGVRCETMTRMKNPKASILSDPNFPQSLSAFVRGKRIKTFQSLYERYSGLELSFLTDRPHAIRGLETRLLDTFRTTGGFGVFDRYLHHSLLWQRPAGGELKRIEFLEGMPKPPSWSWMSYSGVIEYMKVPLGKVSWRDDIKSPFSHDGTQDGQVPQLECPVWYISDTDDGEIYLDEPERFPRPCQCVVMGKSAEQPDGADQLHYLLLVQLVEGRDIYERMGVAILKREYIHLQKSMEGRIR</sequence>
<dbReference type="Gene3D" id="1.10.510.10">
    <property type="entry name" value="Transferase(Phosphotransferase) domain 1"/>
    <property type="match status" value="1"/>
</dbReference>
<protein>
    <submittedName>
        <fullName evidence="2">Tol-like protein</fullName>
    </submittedName>
</protein>
<evidence type="ECO:0000313" key="2">
    <source>
        <dbReference type="EMBL" id="EFX01599.1"/>
    </source>
</evidence>
<dbReference type="SMART" id="SM00220">
    <property type="entry name" value="S_TKc"/>
    <property type="match status" value="1"/>
</dbReference>
<dbReference type="EMBL" id="GL629788">
    <property type="protein sequence ID" value="EFX01599.1"/>
    <property type="molecule type" value="Genomic_DNA"/>
</dbReference>
<evidence type="ECO:0000259" key="1">
    <source>
        <dbReference type="PROSITE" id="PS50011"/>
    </source>
</evidence>
<keyword evidence="3" id="KW-1185">Reference proteome</keyword>
<dbReference type="GO" id="GO:0005524">
    <property type="term" value="F:ATP binding"/>
    <property type="evidence" value="ECO:0007669"/>
    <property type="project" value="InterPro"/>
</dbReference>